<reference evidence="1" key="1">
    <citation type="submission" date="2022-10" db="EMBL/GenBank/DDBJ databases">
        <title>Culturing micro-colonial fungi from biological soil crusts in the Mojave desert and describing Neophaeococcomyces mojavensis, and introducing the new genera and species Taxawa tesnikishii.</title>
        <authorList>
            <person name="Kurbessoian T."/>
            <person name="Stajich J.E."/>
        </authorList>
    </citation>
    <scope>NUCLEOTIDE SEQUENCE</scope>
    <source>
        <strain evidence="1">JES_112</strain>
    </source>
</reference>
<dbReference type="Proteomes" id="UP001172386">
    <property type="component" value="Unassembled WGS sequence"/>
</dbReference>
<accession>A0ACC3AFZ5</accession>
<evidence type="ECO:0000313" key="1">
    <source>
        <dbReference type="EMBL" id="KAJ9661380.1"/>
    </source>
</evidence>
<dbReference type="EMBL" id="JAPDRQ010000023">
    <property type="protein sequence ID" value="KAJ9661380.1"/>
    <property type="molecule type" value="Genomic_DNA"/>
</dbReference>
<comment type="caution">
    <text evidence="1">The sequence shown here is derived from an EMBL/GenBank/DDBJ whole genome shotgun (WGS) entry which is preliminary data.</text>
</comment>
<gene>
    <name evidence="1" type="ORF">H2198_001948</name>
</gene>
<protein>
    <submittedName>
        <fullName evidence="1">Uncharacterized protein</fullName>
    </submittedName>
</protein>
<proteinExistence type="predicted"/>
<sequence>MARLCGRCVNIDIRGLFYSDFCKFARFLPVASDLEDDSELLTIEENAIVTRQRENFLNDIDFDFDEERRLLTSFLDSISYRGAKDGAGVKCFLEDQVFAELKHNRFARPFGRLSELKSRAANCDICALLLDARLWRLVGVSGENEDAESYMKTPTGIVEATAADHFCFLFPLWPILKVMWHDYFNTPNELCLLIVPTENVCPLSSVDDCFFDRRRDLRTVCLLDDHKGLWQGLPPLVIWPSVCQWLTESNHIIQGQPSIELGATKSTSFMLIDVSRSRIVKVASFEGYCYAALSYVWGAARTSEKWCQDIQEFHDRKWNKPVPFSLHNLPATLRDAITICHELGIPYLWVDSLCIAQNQATEKQDAIADMGHIYRGCYLCIVAAADGGVHDSLPGIGIQRKQKRLEINNINIGICPSPLRETVHASKWNSRGWVFQESTLAPRCLVVLKDQVFLQAGRSIRCEAVALDIGNNYERPQDDYKEEPLTSLSLFESGSDPSTAFSVYKDMVQNYSRRDLTFATDVEDAFRGLLLSLEKRFHLNTHLSLPVATRLGQSLNWFCLNSKTWTADKESIQRLNADGRPYAPSWTWLSRIGQISYTTIPSDNTVSFEPCFSGAAQLLNSHTKLPAPGLESRFATALPPSSHFHNTAIPSLASPLLLKTPIFHSDHITLVGLDTTITNWLKEISKHRYVLDDGTTSNSTTDIYVLPIAYWNVTTGSMQPGSAAGDIGAALLVELWDYPFLTPKQWTADLISDSATITTNTHSLGSSAAATAHPSQVTRKLTPTELRDGVFLARRLGIVPFGLARMRARVTKEHDGADGLKACVLLC</sequence>
<name>A0ACC3AFZ5_9EURO</name>
<keyword evidence="2" id="KW-1185">Reference proteome</keyword>
<evidence type="ECO:0000313" key="2">
    <source>
        <dbReference type="Proteomes" id="UP001172386"/>
    </source>
</evidence>
<organism evidence="1 2">
    <name type="scientific">Neophaeococcomyces mojaviensis</name>
    <dbReference type="NCBI Taxonomy" id="3383035"/>
    <lineage>
        <taxon>Eukaryota</taxon>
        <taxon>Fungi</taxon>
        <taxon>Dikarya</taxon>
        <taxon>Ascomycota</taxon>
        <taxon>Pezizomycotina</taxon>
        <taxon>Eurotiomycetes</taxon>
        <taxon>Chaetothyriomycetidae</taxon>
        <taxon>Chaetothyriales</taxon>
        <taxon>Chaetothyriales incertae sedis</taxon>
        <taxon>Neophaeococcomyces</taxon>
    </lineage>
</organism>